<organism evidence="8 9">
    <name type="scientific">Falsigemmobacter intermedius</name>
    <dbReference type="NCBI Taxonomy" id="1553448"/>
    <lineage>
        <taxon>Bacteria</taxon>
        <taxon>Pseudomonadati</taxon>
        <taxon>Pseudomonadota</taxon>
        <taxon>Alphaproteobacteria</taxon>
        <taxon>Rhodobacterales</taxon>
        <taxon>Paracoccaceae</taxon>
        <taxon>Falsigemmobacter</taxon>
    </lineage>
</organism>
<evidence type="ECO:0000256" key="4">
    <source>
        <dbReference type="ARBA" id="ARBA00023139"/>
    </source>
</evidence>
<evidence type="ECO:0000256" key="3">
    <source>
        <dbReference type="ARBA" id="ARBA00023136"/>
    </source>
</evidence>
<comment type="subcellular location">
    <subcellularLocation>
        <location evidence="1">Membrane</location>
        <topology evidence="1">Lipid-anchor</topology>
    </subcellularLocation>
</comment>
<dbReference type="RefSeq" id="WP_128490982.1">
    <property type="nucleotide sequence ID" value="NZ_JBHLXB010000171.1"/>
</dbReference>
<gene>
    <name evidence="8" type="ORF">EP867_18835</name>
</gene>
<comment type="caution">
    <text evidence="8">The sequence shown here is derived from an EMBL/GenBank/DDBJ whole genome shotgun (WGS) entry which is preliminary data.</text>
</comment>
<keyword evidence="4" id="KW-0564">Palmitate</keyword>
<dbReference type="EMBL" id="SBLC01000085">
    <property type="protein sequence ID" value="RWY35384.1"/>
    <property type="molecule type" value="Genomic_DNA"/>
</dbReference>
<evidence type="ECO:0000313" key="9">
    <source>
        <dbReference type="Proteomes" id="UP000287168"/>
    </source>
</evidence>
<dbReference type="GO" id="GO:0016020">
    <property type="term" value="C:membrane"/>
    <property type="evidence" value="ECO:0007669"/>
    <property type="project" value="UniProtKB-SubCell"/>
</dbReference>
<dbReference type="PANTHER" id="PTHR30429">
    <property type="entry name" value="D-METHIONINE-BINDING LIPOPROTEIN METQ"/>
    <property type="match status" value="1"/>
</dbReference>
<dbReference type="SUPFAM" id="SSF53850">
    <property type="entry name" value="Periplasmic binding protein-like II"/>
    <property type="match status" value="1"/>
</dbReference>
<protein>
    <recommendedName>
        <fullName evidence="6">Lipoprotein</fullName>
    </recommendedName>
</protein>
<dbReference type="Gene3D" id="3.40.190.10">
    <property type="entry name" value="Periplasmic binding protein-like II"/>
    <property type="match status" value="2"/>
</dbReference>
<dbReference type="PIRSF" id="PIRSF002854">
    <property type="entry name" value="MetQ"/>
    <property type="match status" value="1"/>
</dbReference>
<comment type="similarity">
    <text evidence="6">Belongs to the nlpA lipoprotein family.</text>
</comment>
<dbReference type="OrthoDB" id="9812878at2"/>
<accession>A0A3S3Y7W5</accession>
<dbReference type="InterPro" id="IPR004872">
    <property type="entry name" value="Lipoprotein_NlpA"/>
</dbReference>
<keyword evidence="9" id="KW-1185">Reference proteome</keyword>
<keyword evidence="2 7" id="KW-0732">Signal</keyword>
<keyword evidence="5 6" id="KW-0449">Lipoprotein</keyword>
<keyword evidence="3" id="KW-0472">Membrane</keyword>
<dbReference type="Pfam" id="PF03180">
    <property type="entry name" value="Lipoprotein_9"/>
    <property type="match status" value="1"/>
</dbReference>
<dbReference type="AlphaFoldDB" id="A0A3S3Y7W5"/>
<evidence type="ECO:0000256" key="1">
    <source>
        <dbReference type="ARBA" id="ARBA00004635"/>
    </source>
</evidence>
<name>A0A3S3Y7W5_9RHOB</name>
<reference evidence="8 9" key="1">
    <citation type="journal article" date="2015" name="Int. J. Syst. Evol. Microbiol.">
        <title>Gemmobacter intermedius sp. nov., isolated from a white stork (Ciconia ciconia).</title>
        <authorList>
            <person name="Kampfer P."/>
            <person name="Jerzak L."/>
            <person name="Wilharm G."/>
            <person name="Golke J."/>
            <person name="Busse H.J."/>
            <person name="Glaeser S.P."/>
        </authorList>
    </citation>
    <scope>NUCLEOTIDE SEQUENCE [LARGE SCALE GENOMIC DNA]</scope>
    <source>
        <strain evidence="8 9">119/4</strain>
    </source>
</reference>
<evidence type="ECO:0000256" key="2">
    <source>
        <dbReference type="ARBA" id="ARBA00022729"/>
    </source>
</evidence>
<dbReference type="PANTHER" id="PTHR30429:SF0">
    <property type="entry name" value="METHIONINE-BINDING LIPOPROTEIN METQ"/>
    <property type="match status" value="1"/>
</dbReference>
<evidence type="ECO:0000256" key="7">
    <source>
        <dbReference type="SAM" id="SignalP"/>
    </source>
</evidence>
<proteinExistence type="inferred from homology"/>
<dbReference type="Proteomes" id="UP000287168">
    <property type="component" value="Unassembled WGS sequence"/>
</dbReference>
<sequence length="270" mass="29355">MFKKALAAVGLLALSTSMGMAETTLKVGASPVPHAEILEFAKPLLKEKGIELEVIVFQDYILPNTTLAGKEIDANYFQHVPYLNQVLAENAGNPDFNLVNAGGIHVEPIGIYSKRWKSLSELPQDGKVIMRDSVAEEGRILSIFAREGVVKLKEGIEPVAIRITDIVENPKNLTFLPNIEASLLPQVYANDEGDAVTINANYALGAGLDPVKDPVALESAQNNPYANIITVRAGDEERAEIKTLVEVLQSEPVRAWINETYKGAVIPAEK</sequence>
<evidence type="ECO:0000256" key="5">
    <source>
        <dbReference type="ARBA" id="ARBA00023288"/>
    </source>
</evidence>
<feature type="signal peptide" evidence="7">
    <location>
        <begin position="1"/>
        <end position="21"/>
    </location>
</feature>
<evidence type="ECO:0000313" key="8">
    <source>
        <dbReference type="EMBL" id="RWY35384.1"/>
    </source>
</evidence>
<feature type="chain" id="PRO_5018599062" description="Lipoprotein" evidence="7">
    <location>
        <begin position="22"/>
        <end position="270"/>
    </location>
</feature>
<evidence type="ECO:0000256" key="6">
    <source>
        <dbReference type="PIRNR" id="PIRNR002854"/>
    </source>
</evidence>